<keyword evidence="5" id="KW-1003">Cell membrane</keyword>
<reference evidence="13 14" key="1">
    <citation type="submission" date="2020-05" db="EMBL/GenBank/DDBJ databases">
        <title>Complete genome sequence of Deefgea sp. D17.</title>
        <authorList>
            <person name="Bae J.-W."/>
            <person name="Han J.E."/>
        </authorList>
    </citation>
    <scope>NUCLEOTIDE SEQUENCE [LARGE SCALE GENOMIC DNA]</scope>
    <source>
        <strain evidence="13 14">D17</strain>
    </source>
</reference>
<accession>A0A6M8SQ70</accession>
<dbReference type="InterPro" id="IPR001992">
    <property type="entry name" value="T2SS_GspF/T4SS_PilC_CS"/>
</dbReference>
<dbReference type="InterPro" id="IPR003004">
    <property type="entry name" value="GspF/PilC"/>
</dbReference>
<evidence type="ECO:0000256" key="6">
    <source>
        <dbReference type="ARBA" id="ARBA00022692"/>
    </source>
</evidence>
<dbReference type="AlphaFoldDB" id="A0A6M8SQ70"/>
<feature type="domain" description="Type II secretion system protein GspF" evidence="12">
    <location>
        <begin position="60"/>
        <end position="183"/>
    </location>
</feature>
<comment type="subcellular location">
    <subcellularLocation>
        <location evidence="10">Cell inner membrane</location>
        <topology evidence="10">Multi-pass membrane protein</topology>
    </subcellularLocation>
    <subcellularLocation>
        <location evidence="2">Cell membrane</location>
        <topology evidence="2">Multi-pass membrane protein</topology>
    </subcellularLocation>
</comment>
<dbReference type="PANTHER" id="PTHR30012:SF0">
    <property type="entry name" value="TYPE II SECRETION SYSTEM PROTEIN F-RELATED"/>
    <property type="match status" value="1"/>
</dbReference>
<dbReference type="GO" id="GO:0005886">
    <property type="term" value="C:plasma membrane"/>
    <property type="evidence" value="ECO:0007669"/>
    <property type="project" value="UniProtKB-SubCell"/>
</dbReference>
<sequence>MRYQVKALSAGQLREMTLDAANVDDLRARLLEQGLQLVSCKAERTFSLSLGKSEFQVSLFTQELIALLEAGLTLVEAMETLKEKSSHDQNRTVLTTMIEGLYQGLPLSKVLAQMPNLFPPLYIASVGSAEKTGHLADALKRYHHYETRLSAVKKKVVASLVYPMVVIGIGGSIMLFLLFYVIPKFSQIYASMKNLPFAAQMMLWWGDLVHQHGQAIFLLIITSLIAIVMAFRTQAIQTILLTLFWKLPRLEEYRRLFALTRFYRTVGLLLSGGLNLVAALELAAQLLPNTMRFALSQAIIDIKSGQQLSNTLPKYNLTTPVSERLLRVGEQSGELATMIERAAQFCDEELDRAIEMFTRLFEPILMLLIGILIGGIVFLLYMPIFELAGNMQ</sequence>
<dbReference type="EMBL" id="CP054143">
    <property type="protein sequence ID" value="QKJ65680.1"/>
    <property type="molecule type" value="Genomic_DNA"/>
</dbReference>
<evidence type="ECO:0000313" key="13">
    <source>
        <dbReference type="EMBL" id="QKJ65680.1"/>
    </source>
</evidence>
<evidence type="ECO:0000256" key="4">
    <source>
        <dbReference type="ARBA" id="ARBA00022448"/>
    </source>
</evidence>
<organism evidence="13 14">
    <name type="scientific">Deefgea piscis</name>
    <dbReference type="NCBI Taxonomy" id="2739061"/>
    <lineage>
        <taxon>Bacteria</taxon>
        <taxon>Pseudomonadati</taxon>
        <taxon>Pseudomonadota</taxon>
        <taxon>Betaproteobacteria</taxon>
        <taxon>Neisseriales</taxon>
        <taxon>Chitinibacteraceae</taxon>
        <taxon>Deefgea</taxon>
    </lineage>
</organism>
<evidence type="ECO:0000256" key="7">
    <source>
        <dbReference type="ARBA" id="ARBA00022989"/>
    </source>
</evidence>
<evidence type="ECO:0000256" key="2">
    <source>
        <dbReference type="ARBA" id="ARBA00004651"/>
    </source>
</evidence>
<dbReference type="GO" id="GO:0009306">
    <property type="term" value="P:protein secretion"/>
    <property type="evidence" value="ECO:0007669"/>
    <property type="project" value="InterPro"/>
</dbReference>
<dbReference type="Proteomes" id="UP000504844">
    <property type="component" value="Chromosome"/>
</dbReference>
<evidence type="ECO:0000259" key="12">
    <source>
        <dbReference type="Pfam" id="PF00482"/>
    </source>
</evidence>
<keyword evidence="4 10" id="KW-0813">Transport</keyword>
<dbReference type="PANTHER" id="PTHR30012">
    <property type="entry name" value="GENERAL SECRETION PATHWAY PROTEIN"/>
    <property type="match status" value="1"/>
</dbReference>
<comment type="similarity">
    <text evidence="3 10">Belongs to the GSP F family.</text>
</comment>
<keyword evidence="6 10" id="KW-0812">Transmembrane</keyword>
<evidence type="ECO:0000313" key="14">
    <source>
        <dbReference type="Proteomes" id="UP000504844"/>
    </source>
</evidence>
<proteinExistence type="inferred from homology"/>
<feature type="transmembrane region" description="Helical" evidence="11">
    <location>
        <begin position="266"/>
        <end position="287"/>
    </location>
</feature>
<keyword evidence="14" id="KW-1185">Reference proteome</keyword>
<evidence type="ECO:0000256" key="1">
    <source>
        <dbReference type="ARBA" id="ARBA00002684"/>
    </source>
</evidence>
<dbReference type="InterPro" id="IPR042094">
    <property type="entry name" value="T2SS_GspF_sf"/>
</dbReference>
<keyword evidence="8 11" id="KW-0472">Membrane</keyword>
<feature type="transmembrane region" description="Helical" evidence="11">
    <location>
        <begin position="215"/>
        <end position="245"/>
    </location>
</feature>
<evidence type="ECO:0000256" key="11">
    <source>
        <dbReference type="SAM" id="Phobius"/>
    </source>
</evidence>
<dbReference type="PRINTS" id="PR00812">
    <property type="entry name" value="BCTERIALGSPF"/>
</dbReference>
<dbReference type="Pfam" id="PF00482">
    <property type="entry name" value="T2SSF"/>
    <property type="match status" value="2"/>
</dbReference>
<dbReference type="Gene3D" id="1.20.81.30">
    <property type="entry name" value="Type II secretion system (T2SS), domain F"/>
    <property type="match status" value="2"/>
</dbReference>
<dbReference type="InterPro" id="IPR018076">
    <property type="entry name" value="T2SS_GspF_dom"/>
</dbReference>
<feature type="transmembrane region" description="Helical" evidence="11">
    <location>
        <begin position="160"/>
        <end position="182"/>
    </location>
</feature>
<feature type="transmembrane region" description="Helical" evidence="11">
    <location>
        <begin position="364"/>
        <end position="384"/>
    </location>
</feature>
<evidence type="ECO:0000256" key="10">
    <source>
        <dbReference type="RuleBase" id="RU003923"/>
    </source>
</evidence>
<protein>
    <recommendedName>
        <fullName evidence="9">General secretion pathway protein F</fullName>
    </recommendedName>
</protein>
<comment type="function">
    <text evidence="1">Component of the type II secretion system inner membrane complex required for the energy-dependent secretion of extracellular factors such as proteases and toxins from the periplasm.</text>
</comment>
<dbReference type="KEGG" id="dee:HQN60_02425"/>
<evidence type="ECO:0000256" key="3">
    <source>
        <dbReference type="ARBA" id="ARBA00005745"/>
    </source>
</evidence>
<dbReference type="RefSeq" id="WP_173532189.1">
    <property type="nucleotide sequence ID" value="NZ_CP054143.1"/>
</dbReference>
<keyword evidence="7 11" id="KW-1133">Transmembrane helix</keyword>
<name>A0A6M8SQ70_9NEIS</name>
<gene>
    <name evidence="13" type="ORF">HQN60_02425</name>
</gene>
<feature type="domain" description="Type II secretion system protein GspF" evidence="12">
    <location>
        <begin position="262"/>
        <end position="383"/>
    </location>
</feature>
<evidence type="ECO:0000256" key="5">
    <source>
        <dbReference type="ARBA" id="ARBA00022475"/>
    </source>
</evidence>
<evidence type="ECO:0000256" key="8">
    <source>
        <dbReference type="ARBA" id="ARBA00023136"/>
    </source>
</evidence>
<dbReference type="PROSITE" id="PS00874">
    <property type="entry name" value="T2SP_F"/>
    <property type="match status" value="1"/>
</dbReference>
<evidence type="ECO:0000256" key="9">
    <source>
        <dbReference type="ARBA" id="ARBA00030750"/>
    </source>
</evidence>